<gene>
    <name evidence="2" type="ORF">FHX73_11337</name>
</gene>
<name>A0A561UB38_9ACTN</name>
<dbReference type="Gene3D" id="3.40.190.10">
    <property type="entry name" value="Periplasmic binding protein-like II"/>
    <property type="match status" value="2"/>
</dbReference>
<dbReference type="Proteomes" id="UP000317940">
    <property type="component" value="Unassembled WGS sequence"/>
</dbReference>
<comment type="caution">
    <text evidence="2">The sequence shown here is derived from an EMBL/GenBank/DDBJ whole genome shotgun (WGS) entry which is preliminary data.</text>
</comment>
<evidence type="ECO:0000313" key="3">
    <source>
        <dbReference type="Proteomes" id="UP000317940"/>
    </source>
</evidence>
<dbReference type="EMBL" id="VIWT01000001">
    <property type="protein sequence ID" value="TWF96565.1"/>
    <property type="molecule type" value="Genomic_DNA"/>
</dbReference>
<evidence type="ECO:0000313" key="2">
    <source>
        <dbReference type="EMBL" id="TWF96565.1"/>
    </source>
</evidence>
<dbReference type="InterPro" id="IPR015168">
    <property type="entry name" value="SsuA/THI5"/>
</dbReference>
<accession>A0A561UB38</accession>
<feature type="domain" description="SsuA/THI5-like" evidence="1">
    <location>
        <begin position="39"/>
        <end position="223"/>
    </location>
</feature>
<dbReference type="OrthoDB" id="506623at2"/>
<evidence type="ECO:0000259" key="1">
    <source>
        <dbReference type="Pfam" id="PF09084"/>
    </source>
</evidence>
<dbReference type="RefSeq" id="WP_145902902.1">
    <property type="nucleotide sequence ID" value="NZ_BAAAMZ010000004.1"/>
</dbReference>
<dbReference type="SUPFAM" id="SSF53850">
    <property type="entry name" value="Periplasmic binding protein-like II"/>
    <property type="match status" value="1"/>
</dbReference>
<dbReference type="AlphaFoldDB" id="A0A561UB38"/>
<protein>
    <submittedName>
        <fullName evidence="2">Sulfonate transport system substrate-binding protein</fullName>
    </submittedName>
</protein>
<dbReference type="PANTHER" id="PTHR30024:SF42">
    <property type="entry name" value="ALIPHATIC SULFONATES-BINDING PROTEIN-RELATED"/>
    <property type="match status" value="1"/>
</dbReference>
<sequence length="286" mass="30556">MTITLGIHRSNPSLYFLSRLDYLDEELAKIGEQGRFHHYTDGTRTGELLAQGVIDLGGTGSTPPVTAQAAGHDLVYTAVSAPRPEHGALLVRADGPVRRIADLKGTTVVLAVGSWQTHLLAKALHAAGLSYRDSITAERPSGDEAERLRSGAIAGWVAQGAELEAVRHTGEFRVLVPTGEVISDRSVFFARREFAAGRPEAVAAVTAALARADHWVAEHLDEAAALAAADQGGELADHRAALAALPWRLEPVTEEFIAEQQEAADIFHQAGFIERPVVVRDAFLGA</sequence>
<keyword evidence="3" id="KW-1185">Reference proteome</keyword>
<dbReference type="Pfam" id="PF09084">
    <property type="entry name" value="NMT1"/>
    <property type="match status" value="1"/>
</dbReference>
<dbReference type="PANTHER" id="PTHR30024">
    <property type="entry name" value="ALIPHATIC SULFONATES-BINDING PROTEIN-RELATED"/>
    <property type="match status" value="1"/>
</dbReference>
<organism evidence="2 3">
    <name type="scientific">Kitasatospora viridis</name>
    <dbReference type="NCBI Taxonomy" id="281105"/>
    <lineage>
        <taxon>Bacteria</taxon>
        <taxon>Bacillati</taxon>
        <taxon>Actinomycetota</taxon>
        <taxon>Actinomycetes</taxon>
        <taxon>Kitasatosporales</taxon>
        <taxon>Streptomycetaceae</taxon>
        <taxon>Kitasatospora</taxon>
    </lineage>
</organism>
<proteinExistence type="predicted"/>
<reference evidence="2 3" key="1">
    <citation type="submission" date="2019-06" db="EMBL/GenBank/DDBJ databases">
        <title>Sequencing the genomes of 1000 actinobacteria strains.</title>
        <authorList>
            <person name="Klenk H.-P."/>
        </authorList>
    </citation>
    <scope>NUCLEOTIDE SEQUENCE [LARGE SCALE GENOMIC DNA]</scope>
    <source>
        <strain evidence="2 3">DSM 44826</strain>
    </source>
</reference>